<evidence type="ECO:0000313" key="3">
    <source>
        <dbReference type="Proteomes" id="UP000824189"/>
    </source>
</evidence>
<feature type="domain" description="Type I restriction enzyme R protein C-terminal" evidence="1">
    <location>
        <begin position="2"/>
        <end position="142"/>
    </location>
</feature>
<gene>
    <name evidence="2" type="ORF">H9867_06580</name>
</gene>
<sequence length="159" mass="18203">MEYILMLVDKYRKQYGDGEDKEIRGQISRALASSPNLRNKRDLVEDFVDRVSPSGNVDDEWQGFVRERMRAELDTIISEEKLNKAKAYDLMPKAFLDREVLYNGTRLPAILPKVSKFGSRGKEGSERKRRVAKRLEECVERFAALGAGMDWAAGASEER</sequence>
<accession>A0A9D1RYL0</accession>
<evidence type="ECO:0000313" key="2">
    <source>
        <dbReference type="EMBL" id="HIW96129.1"/>
    </source>
</evidence>
<evidence type="ECO:0000259" key="1">
    <source>
        <dbReference type="Pfam" id="PF12008"/>
    </source>
</evidence>
<name>A0A9D1RYL0_9CORY</name>
<organism evidence="2 3">
    <name type="scientific">Candidatus Corynebacterium gallistercoris</name>
    <dbReference type="NCBI Taxonomy" id="2838530"/>
    <lineage>
        <taxon>Bacteria</taxon>
        <taxon>Bacillati</taxon>
        <taxon>Actinomycetota</taxon>
        <taxon>Actinomycetes</taxon>
        <taxon>Mycobacteriales</taxon>
        <taxon>Corynebacteriaceae</taxon>
        <taxon>Corynebacterium</taxon>
    </lineage>
</organism>
<dbReference type="InterPro" id="IPR022625">
    <property type="entry name" value="TypeI_RM_Rsu_C"/>
</dbReference>
<protein>
    <recommendedName>
        <fullName evidence="1">Type I restriction enzyme R protein C-terminal domain-containing protein</fullName>
    </recommendedName>
</protein>
<dbReference type="AlphaFoldDB" id="A0A9D1RYL0"/>
<dbReference type="Pfam" id="PF12008">
    <property type="entry name" value="EcoR124_C"/>
    <property type="match status" value="1"/>
</dbReference>
<dbReference type="EMBL" id="DXFZ01000083">
    <property type="protein sequence ID" value="HIW96129.1"/>
    <property type="molecule type" value="Genomic_DNA"/>
</dbReference>
<proteinExistence type="predicted"/>
<comment type="caution">
    <text evidence="2">The sequence shown here is derived from an EMBL/GenBank/DDBJ whole genome shotgun (WGS) entry which is preliminary data.</text>
</comment>
<reference evidence="2" key="1">
    <citation type="journal article" date="2021" name="PeerJ">
        <title>Extensive microbial diversity within the chicken gut microbiome revealed by metagenomics and culture.</title>
        <authorList>
            <person name="Gilroy R."/>
            <person name="Ravi A."/>
            <person name="Getino M."/>
            <person name="Pursley I."/>
            <person name="Horton D.L."/>
            <person name="Alikhan N.F."/>
            <person name="Baker D."/>
            <person name="Gharbi K."/>
            <person name="Hall N."/>
            <person name="Watson M."/>
            <person name="Adriaenssens E.M."/>
            <person name="Foster-Nyarko E."/>
            <person name="Jarju S."/>
            <person name="Secka A."/>
            <person name="Antonio M."/>
            <person name="Oren A."/>
            <person name="Chaudhuri R.R."/>
            <person name="La Ragione R."/>
            <person name="Hildebrand F."/>
            <person name="Pallen M.J."/>
        </authorList>
    </citation>
    <scope>NUCLEOTIDE SEQUENCE</scope>
    <source>
        <strain evidence="2">4376</strain>
    </source>
</reference>
<reference evidence="2" key="2">
    <citation type="submission" date="2021-04" db="EMBL/GenBank/DDBJ databases">
        <authorList>
            <person name="Gilroy R."/>
        </authorList>
    </citation>
    <scope>NUCLEOTIDE SEQUENCE</scope>
    <source>
        <strain evidence="2">4376</strain>
    </source>
</reference>
<dbReference type="Proteomes" id="UP000824189">
    <property type="component" value="Unassembled WGS sequence"/>
</dbReference>